<name>A0A7G9SRQ4_9GAMM</name>
<evidence type="ECO:0000256" key="2">
    <source>
        <dbReference type="ARBA" id="ARBA00023125"/>
    </source>
</evidence>
<dbReference type="GO" id="GO:0006355">
    <property type="term" value="P:regulation of DNA-templated transcription"/>
    <property type="evidence" value="ECO:0007669"/>
    <property type="project" value="InterPro"/>
</dbReference>
<keyword evidence="2 3" id="KW-0238">DNA-binding</keyword>
<dbReference type="InterPro" id="IPR036388">
    <property type="entry name" value="WH-like_DNA-bd_sf"/>
</dbReference>
<dbReference type="PANTHER" id="PTHR36842:SF1">
    <property type="entry name" value="PROTEIN TOLB"/>
    <property type="match status" value="1"/>
</dbReference>
<evidence type="ECO:0000313" key="8">
    <source>
        <dbReference type="Proteomes" id="UP000515804"/>
    </source>
</evidence>
<keyword evidence="8" id="KW-1185">Reference proteome</keyword>
<dbReference type="Pfam" id="PF00486">
    <property type="entry name" value="Trans_reg_C"/>
    <property type="match status" value="1"/>
</dbReference>
<dbReference type="InterPro" id="IPR011042">
    <property type="entry name" value="6-blade_b-propeller_TolB-like"/>
</dbReference>
<dbReference type="PANTHER" id="PTHR36842">
    <property type="entry name" value="PROTEIN TOLB HOMOLOG"/>
    <property type="match status" value="1"/>
</dbReference>
<dbReference type="KEGG" id="tcn:H9L16_02580"/>
<dbReference type="GO" id="GO:0003677">
    <property type="term" value="F:DNA binding"/>
    <property type="evidence" value="ECO:0007669"/>
    <property type="project" value="UniProtKB-UniRule"/>
</dbReference>
<gene>
    <name evidence="7" type="ORF">H9L16_02580</name>
</gene>
<sequence>MRNHFTPSPESPSTRLRVGACVLNIDCREVVRGDDAPQRITLKALQVLQVLAAQPGRVVSREALLDAVWAGTMPTDDVVTQAITTLRKALGDDREAPAYLETIPKSGYRLLAEVEWLPDQVVASPAAGMEQAASHADARRPRDRGRVVGIGLFMLIVAAVAGWVVSRTHSEDASAPMTAALARPPGELPYTLLTSRPGPEIQPALSPDGALVAYAMPPGGADDAPALFVQATQATPPRQLTSPPHDHSDHLPRWSPDGRQLVFARIDEKAGCELLLVPASGGATRAVGRCDRVNGRYDWLPDGSGIIAGLESEADGAAAPLAILRLDSGLWQPLAYAHGRGDVDFDPRFSPDGTQLVFRRGLSHSDLWAMPAAGGTPRKLTRLQSSLNGWAWAPDGRSLLLALPGNPSQLHRHDLGSGQTRALGGFEGVGLDIAARGKVMAFTLGEERIAMFRYPLPMRAGAVPEPLFASTGNDLLPSPSPDGRWLAFHSDRNRDARLWLGEPADPDQLRMIEDFTPISRHPPQWSDDGRRLLVIGESKGSGGARLHEIDVASGRVHALPLEGLPYAAQYLPGQRMLVLVDRGASRLALQILDLSKTSPQVLAQLDDVGEARFDAATGQVHFVRTTRPGLWRVDPDLRALVQVDAESPANYWLRRWALLDGRAFALRTAAPACLSRWHWLGTPATEADAGCLDAQRRGAPTLAPTVSRDGRWLYVSMVVGQQDSDIGLLRLEELVTEPVR</sequence>
<evidence type="ECO:0000313" key="7">
    <source>
        <dbReference type="EMBL" id="QNN70529.1"/>
    </source>
</evidence>
<protein>
    <submittedName>
        <fullName evidence="7">PD40 domain-containing protein</fullName>
    </submittedName>
</protein>
<keyword evidence="5" id="KW-1133">Transmembrane helix</keyword>
<dbReference type="SMART" id="SM00862">
    <property type="entry name" value="Trans_reg_C"/>
    <property type="match status" value="1"/>
</dbReference>
<organism evidence="7 8">
    <name type="scientific">Thermomonas carbonis</name>
    <dbReference type="NCBI Taxonomy" id="1463158"/>
    <lineage>
        <taxon>Bacteria</taxon>
        <taxon>Pseudomonadati</taxon>
        <taxon>Pseudomonadota</taxon>
        <taxon>Gammaproteobacteria</taxon>
        <taxon>Lysobacterales</taxon>
        <taxon>Lysobacteraceae</taxon>
        <taxon>Thermomonas</taxon>
    </lineage>
</organism>
<feature type="transmembrane region" description="Helical" evidence="5">
    <location>
        <begin position="147"/>
        <end position="165"/>
    </location>
</feature>
<dbReference type="AlphaFoldDB" id="A0A7G9SRQ4"/>
<evidence type="ECO:0000256" key="1">
    <source>
        <dbReference type="ARBA" id="ARBA00009820"/>
    </source>
</evidence>
<dbReference type="InterPro" id="IPR011659">
    <property type="entry name" value="WD40"/>
</dbReference>
<dbReference type="GO" id="GO:0000160">
    <property type="term" value="P:phosphorelay signal transduction system"/>
    <property type="evidence" value="ECO:0007669"/>
    <property type="project" value="InterPro"/>
</dbReference>
<keyword evidence="5" id="KW-0472">Membrane</keyword>
<evidence type="ECO:0000256" key="4">
    <source>
        <dbReference type="SAM" id="MobiDB-lite"/>
    </source>
</evidence>
<dbReference type="Gene3D" id="2.120.10.60">
    <property type="entry name" value="Tricorn protease N-terminal domain"/>
    <property type="match status" value="1"/>
</dbReference>
<feature type="DNA-binding region" description="OmpR/PhoB-type" evidence="3">
    <location>
        <begin position="13"/>
        <end position="112"/>
    </location>
</feature>
<reference evidence="7 8" key="1">
    <citation type="submission" date="2020-08" db="EMBL/GenBank/DDBJ databases">
        <title>Genome sequence of Thermomonas carbonis KCTC 42013T.</title>
        <authorList>
            <person name="Hyun D.-W."/>
            <person name="Bae J.-W."/>
        </authorList>
    </citation>
    <scope>NUCLEOTIDE SEQUENCE [LARGE SCALE GENOMIC DNA]</scope>
    <source>
        <strain evidence="7 8">KCTC 42013</strain>
    </source>
</reference>
<proteinExistence type="inferred from homology"/>
<dbReference type="CDD" id="cd00383">
    <property type="entry name" value="trans_reg_C"/>
    <property type="match status" value="1"/>
</dbReference>
<accession>A0A7G9SRQ4</accession>
<dbReference type="EMBL" id="CP060719">
    <property type="protein sequence ID" value="QNN70529.1"/>
    <property type="molecule type" value="Genomic_DNA"/>
</dbReference>
<dbReference type="Proteomes" id="UP000515804">
    <property type="component" value="Chromosome"/>
</dbReference>
<dbReference type="SUPFAM" id="SSF82171">
    <property type="entry name" value="DPP6 N-terminal domain-like"/>
    <property type="match status" value="1"/>
</dbReference>
<feature type="region of interest" description="Disordered" evidence="4">
    <location>
        <begin position="235"/>
        <end position="254"/>
    </location>
</feature>
<keyword evidence="5" id="KW-0812">Transmembrane</keyword>
<dbReference type="PROSITE" id="PS51755">
    <property type="entry name" value="OMPR_PHOB"/>
    <property type="match status" value="1"/>
</dbReference>
<evidence type="ECO:0000259" key="6">
    <source>
        <dbReference type="PROSITE" id="PS51755"/>
    </source>
</evidence>
<evidence type="ECO:0000256" key="3">
    <source>
        <dbReference type="PROSITE-ProRule" id="PRU01091"/>
    </source>
</evidence>
<comment type="similarity">
    <text evidence="1">Belongs to the TolB family.</text>
</comment>
<dbReference type="SUPFAM" id="SSF46894">
    <property type="entry name" value="C-terminal effector domain of the bipartite response regulators"/>
    <property type="match status" value="1"/>
</dbReference>
<dbReference type="InterPro" id="IPR016032">
    <property type="entry name" value="Sig_transdc_resp-reg_C-effctor"/>
</dbReference>
<dbReference type="RefSeq" id="WP_187553045.1">
    <property type="nucleotide sequence ID" value="NZ_BMZL01000001.1"/>
</dbReference>
<dbReference type="Gene3D" id="2.120.10.30">
    <property type="entry name" value="TolB, C-terminal domain"/>
    <property type="match status" value="2"/>
</dbReference>
<evidence type="ECO:0000256" key="5">
    <source>
        <dbReference type="SAM" id="Phobius"/>
    </source>
</evidence>
<dbReference type="Gene3D" id="1.10.10.10">
    <property type="entry name" value="Winged helix-like DNA-binding domain superfamily/Winged helix DNA-binding domain"/>
    <property type="match status" value="1"/>
</dbReference>
<dbReference type="Pfam" id="PF07676">
    <property type="entry name" value="PD40"/>
    <property type="match status" value="4"/>
</dbReference>
<feature type="domain" description="OmpR/PhoB-type" evidence="6">
    <location>
        <begin position="13"/>
        <end position="112"/>
    </location>
</feature>
<dbReference type="InterPro" id="IPR001867">
    <property type="entry name" value="OmpR/PhoB-type_DNA-bd"/>
</dbReference>